<evidence type="ECO:0000259" key="7">
    <source>
        <dbReference type="SMART" id="SM01332"/>
    </source>
</evidence>
<dbReference type="Proteomes" id="UP001174909">
    <property type="component" value="Unassembled WGS sequence"/>
</dbReference>
<keyword evidence="2 4" id="KW-0195">Cyclin</keyword>
<evidence type="ECO:0000256" key="5">
    <source>
        <dbReference type="SAM" id="MobiDB-lite"/>
    </source>
</evidence>
<feature type="domain" description="Cyclin-like" evidence="6">
    <location>
        <begin position="190"/>
        <end position="275"/>
    </location>
</feature>
<dbReference type="InterPro" id="IPR013763">
    <property type="entry name" value="Cyclin-like_dom"/>
</dbReference>
<dbReference type="Gene3D" id="1.10.472.10">
    <property type="entry name" value="Cyclin-like"/>
    <property type="match status" value="2"/>
</dbReference>
<dbReference type="Pfam" id="PF00134">
    <property type="entry name" value="Cyclin_N"/>
    <property type="match status" value="1"/>
</dbReference>
<gene>
    <name evidence="8" type="ORF">GBAR_LOCUS9199</name>
</gene>
<dbReference type="Pfam" id="PF02984">
    <property type="entry name" value="Cyclin_C"/>
    <property type="match status" value="1"/>
</dbReference>
<name>A0AA35RR34_GEOBA</name>
<keyword evidence="3" id="KW-0131">Cell cycle</keyword>
<protein>
    <submittedName>
        <fullName evidence="8">G1/S-specific cyclin-E1</fullName>
    </submittedName>
</protein>
<dbReference type="InterPro" id="IPR036915">
    <property type="entry name" value="Cyclin-like_sf"/>
</dbReference>
<dbReference type="SMART" id="SM01332">
    <property type="entry name" value="Cyclin_C"/>
    <property type="match status" value="1"/>
</dbReference>
<dbReference type="InterPro" id="IPR004367">
    <property type="entry name" value="Cyclin_C-dom"/>
</dbReference>
<evidence type="ECO:0000313" key="8">
    <source>
        <dbReference type="EMBL" id="CAI8014747.1"/>
    </source>
</evidence>
<dbReference type="EMBL" id="CASHTH010001390">
    <property type="protein sequence ID" value="CAI8014747.1"/>
    <property type="molecule type" value="Genomic_DNA"/>
</dbReference>
<dbReference type="GO" id="GO:0051301">
    <property type="term" value="P:cell division"/>
    <property type="evidence" value="ECO:0007669"/>
    <property type="project" value="UniProtKB-KW"/>
</dbReference>
<feature type="domain" description="Cyclin C-terminal" evidence="7">
    <location>
        <begin position="286"/>
        <end position="414"/>
    </location>
</feature>
<dbReference type="InterPro" id="IPR006671">
    <property type="entry name" value="Cyclin_N"/>
</dbReference>
<organism evidence="8 9">
    <name type="scientific">Geodia barretti</name>
    <name type="common">Barrett's horny sponge</name>
    <dbReference type="NCBI Taxonomy" id="519541"/>
    <lineage>
        <taxon>Eukaryota</taxon>
        <taxon>Metazoa</taxon>
        <taxon>Porifera</taxon>
        <taxon>Demospongiae</taxon>
        <taxon>Heteroscleromorpha</taxon>
        <taxon>Tetractinellida</taxon>
        <taxon>Astrophorina</taxon>
        <taxon>Geodiidae</taxon>
        <taxon>Geodia</taxon>
    </lineage>
</organism>
<keyword evidence="1" id="KW-0132">Cell division</keyword>
<evidence type="ECO:0000313" key="9">
    <source>
        <dbReference type="Proteomes" id="UP001174909"/>
    </source>
</evidence>
<dbReference type="PANTHER" id="PTHR10177">
    <property type="entry name" value="CYCLINS"/>
    <property type="match status" value="1"/>
</dbReference>
<feature type="region of interest" description="Disordered" evidence="5">
    <location>
        <begin position="1"/>
        <end position="40"/>
    </location>
</feature>
<accession>A0AA35RR34</accession>
<evidence type="ECO:0000256" key="4">
    <source>
        <dbReference type="RuleBase" id="RU000383"/>
    </source>
</evidence>
<evidence type="ECO:0000256" key="3">
    <source>
        <dbReference type="ARBA" id="ARBA00023306"/>
    </source>
</evidence>
<dbReference type="SUPFAM" id="SSF47954">
    <property type="entry name" value="Cyclin-like"/>
    <property type="match status" value="2"/>
</dbReference>
<proteinExistence type="inferred from homology"/>
<feature type="region of interest" description="Disordered" evidence="5">
    <location>
        <begin position="93"/>
        <end position="148"/>
    </location>
</feature>
<evidence type="ECO:0000256" key="2">
    <source>
        <dbReference type="ARBA" id="ARBA00023127"/>
    </source>
</evidence>
<dbReference type="SMART" id="SM00385">
    <property type="entry name" value="CYCLIN"/>
    <property type="match status" value="1"/>
</dbReference>
<keyword evidence="9" id="KW-1185">Reference proteome</keyword>
<dbReference type="FunFam" id="1.10.472.10:FF:000001">
    <property type="entry name" value="G2/mitotic-specific cyclin"/>
    <property type="match status" value="1"/>
</dbReference>
<comment type="caution">
    <text evidence="8">The sequence shown here is derived from an EMBL/GenBank/DDBJ whole genome shotgun (WGS) entry which is preliminary data.</text>
</comment>
<feature type="compositionally biased region" description="Low complexity" evidence="5">
    <location>
        <begin position="93"/>
        <end position="113"/>
    </location>
</feature>
<dbReference type="AlphaFoldDB" id="A0AA35RR34"/>
<evidence type="ECO:0000259" key="6">
    <source>
        <dbReference type="SMART" id="SM00385"/>
    </source>
</evidence>
<reference evidence="8" key="1">
    <citation type="submission" date="2023-03" db="EMBL/GenBank/DDBJ databases">
        <authorList>
            <person name="Steffen K."/>
            <person name="Cardenas P."/>
        </authorList>
    </citation>
    <scope>NUCLEOTIDE SEQUENCE</scope>
</reference>
<comment type="similarity">
    <text evidence="4">Belongs to the cyclin family.</text>
</comment>
<feature type="compositionally biased region" description="Basic residues" evidence="5">
    <location>
        <begin position="1"/>
        <end position="21"/>
    </location>
</feature>
<sequence length="481" mass="53632">MEVPTRRRTTTRVVLSRRRPRSTSEEQSRKKRHTGQAKKENVLALSLRHQQTSVKMQDVRIGLQRIPPTSLLVSAATTAKENVGSVAGKAWSSQQTSAAGQSSEGPAAEAASELMEVTPPASQLGEEEEGEGGGRETSGAGGPLPQLSWANPRELWTEMRAKDVCQTAPEEELQSRHPGILPTMRTILFDWLMEVCEEYKLHRETYYLTVDLHDRFLDSWREIQKEHLQAIGITCLFIASKIEEIYPPKVTEFAFVTDGACCVADILDMELLICKALNWRLNHYIVTVNTWANAYMQISSHRLRPPGVKTREFEYPAYSPLEFIRVIQLLDMCTLDLSSRTFGTSVLAASALYLASERSRQHFTAITGLLLEEVNDCVQWMYPFALVISRDGPVAQRAFPGVSFVYEIGEHVPNSLPPLSLGYSSRSPQYSDSFSHNSNAGRCIRTKTLTVICGSCPGHGPSRLFRVAHPSSQRATMSSSN</sequence>
<evidence type="ECO:0000256" key="1">
    <source>
        <dbReference type="ARBA" id="ARBA00022618"/>
    </source>
</evidence>
<dbReference type="CDD" id="cd20520">
    <property type="entry name" value="CYCLIN_CCNE_rpt2"/>
    <property type="match status" value="1"/>
</dbReference>
<dbReference type="InterPro" id="IPR039361">
    <property type="entry name" value="Cyclin"/>
</dbReference>